<organism evidence="4 5">
    <name type="scientific">Rhodococcoides yunnanense</name>
    <dbReference type="NCBI Taxonomy" id="278209"/>
    <lineage>
        <taxon>Bacteria</taxon>
        <taxon>Bacillati</taxon>
        <taxon>Actinomycetota</taxon>
        <taxon>Actinomycetes</taxon>
        <taxon>Mycobacteriales</taxon>
        <taxon>Nocardiaceae</taxon>
        <taxon>Rhodococcoides</taxon>
    </lineage>
</organism>
<dbReference type="Proteomes" id="UP001185755">
    <property type="component" value="Unassembled WGS sequence"/>
</dbReference>
<dbReference type="RefSeq" id="WP_317566137.1">
    <property type="nucleotide sequence ID" value="NZ_JAWLJX010000009.1"/>
</dbReference>
<evidence type="ECO:0000259" key="3">
    <source>
        <dbReference type="PROSITE" id="PS50977"/>
    </source>
</evidence>
<evidence type="ECO:0000313" key="4">
    <source>
        <dbReference type="EMBL" id="MDV6263950.1"/>
    </source>
</evidence>
<dbReference type="SUPFAM" id="SSF46689">
    <property type="entry name" value="Homeodomain-like"/>
    <property type="match status" value="1"/>
</dbReference>
<dbReference type="InterPro" id="IPR050109">
    <property type="entry name" value="HTH-type_TetR-like_transc_reg"/>
</dbReference>
<keyword evidence="5" id="KW-1185">Reference proteome</keyword>
<dbReference type="Gene3D" id="1.10.357.10">
    <property type="entry name" value="Tetracycline Repressor, domain 2"/>
    <property type="match status" value="1"/>
</dbReference>
<feature type="DNA-binding region" description="H-T-H motif" evidence="2">
    <location>
        <begin position="43"/>
        <end position="62"/>
    </location>
</feature>
<feature type="domain" description="HTH tetR-type" evidence="3">
    <location>
        <begin position="20"/>
        <end position="80"/>
    </location>
</feature>
<evidence type="ECO:0000256" key="2">
    <source>
        <dbReference type="PROSITE-ProRule" id="PRU00335"/>
    </source>
</evidence>
<comment type="caution">
    <text evidence="4">The sequence shown here is derived from an EMBL/GenBank/DDBJ whole genome shotgun (WGS) entry which is preliminary data.</text>
</comment>
<dbReference type="PANTHER" id="PTHR30055">
    <property type="entry name" value="HTH-TYPE TRANSCRIPTIONAL REGULATOR RUTR"/>
    <property type="match status" value="1"/>
</dbReference>
<dbReference type="Pfam" id="PF00440">
    <property type="entry name" value="TetR_N"/>
    <property type="match status" value="1"/>
</dbReference>
<evidence type="ECO:0000256" key="1">
    <source>
        <dbReference type="ARBA" id="ARBA00023125"/>
    </source>
</evidence>
<keyword evidence="1 2" id="KW-0238">DNA-binding</keyword>
<proteinExistence type="predicted"/>
<dbReference type="PANTHER" id="PTHR30055:SF209">
    <property type="entry name" value="POSSIBLE TRANSCRIPTIONAL REGULATORY PROTEIN (PROBABLY TETR-FAMILY)"/>
    <property type="match status" value="1"/>
</dbReference>
<protein>
    <submittedName>
        <fullName evidence="4">Helix-turn-helix domain-containing protein</fullName>
    </submittedName>
</protein>
<dbReference type="InterPro" id="IPR009057">
    <property type="entry name" value="Homeodomain-like_sf"/>
</dbReference>
<gene>
    <name evidence="4" type="ORF">R3P96_21640</name>
</gene>
<accession>A0ABU4BIB4</accession>
<dbReference type="PRINTS" id="PR00455">
    <property type="entry name" value="HTHTETR"/>
</dbReference>
<name>A0ABU4BIB4_9NOCA</name>
<sequence length="198" mass="21786">MKCVHLQVVSDEVVERVDAARNRALLLNSAAALIAERGVDCVSIDAVAAKAGVGKGTVFRRFGSRSGLMHALLNRFEEELQEGFLFGPAPLGPGAPPSERIVAFGVARLEFIRDHGDILREAESSVGTRYASSYSVYVMHVAMLLRQAQVHGDYRLLADSLLASLDASLVLYQKRDLQIPLIRIVENWRTFVLHLTSE</sequence>
<dbReference type="InterPro" id="IPR001647">
    <property type="entry name" value="HTH_TetR"/>
</dbReference>
<evidence type="ECO:0000313" key="5">
    <source>
        <dbReference type="Proteomes" id="UP001185755"/>
    </source>
</evidence>
<dbReference type="PROSITE" id="PS50977">
    <property type="entry name" value="HTH_TETR_2"/>
    <property type="match status" value="1"/>
</dbReference>
<reference evidence="4 5" key="1">
    <citation type="submission" date="2023-10" db="EMBL/GenBank/DDBJ databases">
        <title>Development of a sustainable strategy for remediation of hydrocarbon-contaminated territories based on the waste exchange concept.</title>
        <authorList>
            <person name="Krivoruchko A."/>
        </authorList>
    </citation>
    <scope>NUCLEOTIDE SEQUENCE [LARGE SCALE GENOMIC DNA]</scope>
    <source>
        <strain evidence="4 5">IEGM 1323</strain>
    </source>
</reference>
<dbReference type="EMBL" id="JAWLJX010000009">
    <property type="protein sequence ID" value="MDV6263950.1"/>
    <property type="molecule type" value="Genomic_DNA"/>
</dbReference>